<evidence type="ECO:0000256" key="2">
    <source>
        <dbReference type="ARBA" id="ARBA00022448"/>
    </source>
</evidence>
<feature type="domain" description="TonB-dependent receptor plug" evidence="15">
    <location>
        <begin position="80"/>
        <end position="185"/>
    </location>
</feature>
<evidence type="ECO:0000256" key="3">
    <source>
        <dbReference type="ARBA" id="ARBA00022452"/>
    </source>
</evidence>
<dbReference type="InterPro" id="IPR012910">
    <property type="entry name" value="Plug_dom"/>
</dbReference>
<gene>
    <name evidence="16" type="ORF">D3876_08335</name>
</gene>
<dbReference type="InterPro" id="IPR000531">
    <property type="entry name" value="Beta-barrel_TonB"/>
</dbReference>
<feature type="domain" description="TonB-dependent receptor-like beta-barrel" evidence="14">
    <location>
        <begin position="278"/>
        <end position="745"/>
    </location>
</feature>
<evidence type="ECO:0000256" key="6">
    <source>
        <dbReference type="ARBA" id="ARBA00023004"/>
    </source>
</evidence>
<keyword evidence="10 11" id="KW-0998">Cell outer membrane</keyword>
<protein>
    <submittedName>
        <fullName evidence="16">TonB-dependent receptor</fullName>
    </submittedName>
</protein>
<keyword evidence="7" id="KW-0406">Ion transport</keyword>
<evidence type="ECO:0000259" key="15">
    <source>
        <dbReference type="Pfam" id="PF07715"/>
    </source>
</evidence>
<dbReference type="PANTHER" id="PTHR32552">
    <property type="entry name" value="FERRICHROME IRON RECEPTOR-RELATED"/>
    <property type="match status" value="1"/>
</dbReference>
<dbReference type="AlphaFoldDB" id="A0A418WJZ1"/>
<dbReference type="GO" id="GO:0009279">
    <property type="term" value="C:cell outer membrane"/>
    <property type="evidence" value="ECO:0007669"/>
    <property type="project" value="UniProtKB-SubCell"/>
</dbReference>
<keyword evidence="13" id="KW-0732">Signal</keyword>
<evidence type="ECO:0000256" key="5">
    <source>
        <dbReference type="ARBA" id="ARBA00022692"/>
    </source>
</evidence>
<keyword evidence="6" id="KW-0408">Iron</keyword>
<keyword evidence="4" id="KW-0410">Iron transport</keyword>
<proteinExistence type="inferred from homology"/>
<evidence type="ECO:0000256" key="10">
    <source>
        <dbReference type="ARBA" id="ARBA00023237"/>
    </source>
</evidence>
<reference evidence="16 17" key="1">
    <citation type="submission" date="2018-09" db="EMBL/GenBank/DDBJ databases">
        <authorList>
            <person name="Zhu H."/>
        </authorList>
    </citation>
    <scope>NUCLEOTIDE SEQUENCE [LARGE SCALE GENOMIC DNA]</scope>
    <source>
        <strain evidence="16 17">K2R01-6</strain>
    </source>
</reference>
<evidence type="ECO:0000313" key="16">
    <source>
        <dbReference type="EMBL" id="RJF90272.1"/>
    </source>
</evidence>
<keyword evidence="16" id="KW-0675">Receptor</keyword>
<dbReference type="GO" id="GO:0006826">
    <property type="term" value="P:iron ion transport"/>
    <property type="evidence" value="ECO:0007669"/>
    <property type="project" value="UniProtKB-KW"/>
</dbReference>
<sequence>MDVGYILKLRQVETRLSVCRRHGSFGLVRPLMLASIVGALPSAAFAQDGDQVSAPAQVEAEPDGAIADIVVTAEKRTGSLQRTPIAITALSGAELRSSNSRSLDDIQGIVPGLKVGAISGQSQVSVRGIGTSSIVPGAEGAVAVNVNEVYISRQSALSSSMYDLASLEVLRGPQGTLYGRNATAGSINLTTARPGDVWSGFVQGTVGNFSAINIEAAVGGPIVEDRVGIRIAGFVDRHDGYGTNLVTGSDIDDRDAKGARITLVLSPTDSLKATIIGDYYHQRDRGAARHYFGADSDIALPGVFPGRPVGQRDGGYFASRLRDIAAGYDPQLRLETKSITGIVEWTSGPFGLKSITNYRDQEFNLFTSLDGGSNFAGFYVAGEPAHQVSEELQAHYDGGRINATAGLYYFHEKVSASPSRAPELSDVFYPALGLPAPSPSFYVDAVEIGGTIKTTAKAIFGQIDYEVIDRLTLTFGLRYGSESKQLFSTSAFDPTKVYDFDPANPFFSTTPPGPLTVLPKRTFNSTTPKFGIRFQATPRLMFYASYSEGFRSGGYDITSVAPAYQPEHLAAYEGGMKATAFDNRVRANLSGFYYDYTNLQVQQVAGVQVITQNAGAARLYGGEAQVTIKPVETLTIDMSGTYLHARYQDYQGASSVQPFFPGNVDFGGKRLNNAPTFAGLLSVEKAWPLGGGTLSVKAEGEYSSKFYFTPDNVDPLSQDAFFKSNLYLRFASTKGWTATAFVKNVGDKVTKTAANVTSPIFGAAVEGSVTAPRTYGITLGYSF</sequence>
<name>A0A418WJZ1_9SPHN</name>
<evidence type="ECO:0000256" key="4">
    <source>
        <dbReference type="ARBA" id="ARBA00022496"/>
    </source>
</evidence>
<evidence type="ECO:0000256" key="8">
    <source>
        <dbReference type="ARBA" id="ARBA00023077"/>
    </source>
</evidence>
<comment type="similarity">
    <text evidence="11 12">Belongs to the TonB-dependent receptor family.</text>
</comment>
<evidence type="ECO:0000256" key="13">
    <source>
        <dbReference type="SAM" id="SignalP"/>
    </source>
</evidence>
<evidence type="ECO:0000256" key="11">
    <source>
        <dbReference type="PROSITE-ProRule" id="PRU01360"/>
    </source>
</evidence>
<evidence type="ECO:0000256" key="1">
    <source>
        <dbReference type="ARBA" id="ARBA00004571"/>
    </source>
</evidence>
<dbReference type="Gene3D" id="2.40.170.20">
    <property type="entry name" value="TonB-dependent receptor, beta-barrel domain"/>
    <property type="match status" value="1"/>
</dbReference>
<dbReference type="CDD" id="cd01347">
    <property type="entry name" value="ligand_gated_channel"/>
    <property type="match status" value="1"/>
</dbReference>
<evidence type="ECO:0000259" key="14">
    <source>
        <dbReference type="Pfam" id="PF00593"/>
    </source>
</evidence>
<evidence type="ECO:0000256" key="7">
    <source>
        <dbReference type="ARBA" id="ARBA00023065"/>
    </source>
</evidence>
<feature type="chain" id="PRO_5019199967" evidence="13">
    <location>
        <begin position="47"/>
        <end position="783"/>
    </location>
</feature>
<dbReference type="InterPro" id="IPR036942">
    <property type="entry name" value="Beta-barrel_TonB_sf"/>
</dbReference>
<evidence type="ECO:0000256" key="12">
    <source>
        <dbReference type="RuleBase" id="RU003357"/>
    </source>
</evidence>
<comment type="caution">
    <text evidence="16">The sequence shown here is derived from an EMBL/GenBank/DDBJ whole genome shotgun (WGS) entry which is preliminary data.</text>
</comment>
<dbReference type="OrthoDB" id="7208812at2"/>
<keyword evidence="9 11" id="KW-0472">Membrane</keyword>
<comment type="subcellular location">
    <subcellularLocation>
        <location evidence="1 11">Cell outer membrane</location>
        <topology evidence="1 11">Multi-pass membrane protein</topology>
    </subcellularLocation>
</comment>
<evidence type="ECO:0000256" key="9">
    <source>
        <dbReference type="ARBA" id="ARBA00023136"/>
    </source>
</evidence>
<keyword evidence="17" id="KW-1185">Reference proteome</keyword>
<keyword evidence="8 12" id="KW-0798">TonB box</keyword>
<dbReference type="Proteomes" id="UP000286100">
    <property type="component" value="Unassembled WGS sequence"/>
</dbReference>
<dbReference type="SUPFAM" id="SSF56935">
    <property type="entry name" value="Porins"/>
    <property type="match status" value="1"/>
</dbReference>
<keyword evidence="2 11" id="KW-0813">Transport</keyword>
<dbReference type="Pfam" id="PF07715">
    <property type="entry name" value="Plug"/>
    <property type="match status" value="1"/>
</dbReference>
<dbReference type="InterPro" id="IPR039426">
    <property type="entry name" value="TonB-dep_rcpt-like"/>
</dbReference>
<feature type="signal peptide" evidence="13">
    <location>
        <begin position="1"/>
        <end position="46"/>
    </location>
</feature>
<dbReference type="PANTHER" id="PTHR32552:SF81">
    <property type="entry name" value="TONB-DEPENDENT OUTER MEMBRANE RECEPTOR"/>
    <property type="match status" value="1"/>
</dbReference>
<keyword evidence="3 11" id="KW-1134">Transmembrane beta strand</keyword>
<dbReference type="EMBL" id="QYUM01000003">
    <property type="protein sequence ID" value="RJF90272.1"/>
    <property type="molecule type" value="Genomic_DNA"/>
</dbReference>
<organism evidence="16 17">
    <name type="scientific">Sphingomonas cavernae</name>
    <dbReference type="NCBI Taxonomy" id="2320861"/>
    <lineage>
        <taxon>Bacteria</taxon>
        <taxon>Pseudomonadati</taxon>
        <taxon>Pseudomonadota</taxon>
        <taxon>Alphaproteobacteria</taxon>
        <taxon>Sphingomonadales</taxon>
        <taxon>Sphingomonadaceae</taxon>
        <taxon>Sphingomonas</taxon>
    </lineage>
</organism>
<evidence type="ECO:0000313" key="17">
    <source>
        <dbReference type="Proteomes" id="UP000286100"/>
    </source>
</evidence>
<accession>A0A418WJZ1</accession>
<keyword evidence="5 11" id="KW-0812">Transmembrane</keyword>
<dbReference type="Pfam" id="PF00593">
    <property type="entry name" value="TonB_dep_Rec_b-barrel"/>
    <property type="match status" value="1"/>
</dbReference>
<dbReference type="PROSITE" id="PS52016">
    <property type="entry name" value="TONB_DEPENDENT_REC_3"/>
    <property type="match status" value="1"/>
</dbReference>